<feature type="compositionally biased region" description="Basic and acidic residues" evidence="1">
    <location>
        <begin position="851"/>
        <end position="871"/>
    </location>
</feature>
<feature type="compositionally biased region" description="Pro residues" evidence="1">
    <location>
        <begin position="821"/>
        <end position="830"/>
    </location>
</feature>
<reference evidence="2 3" key="1">
    <citation type="journal article" date="2017" name="G3 (Bethesda)">
        <title>The Physical Genome Mapping of Anopheles albimanus Corrected Scaffold Misassemblies and Identified Interarm Rearrangements in Genus Anopheles.</title>
        <authorList>
            <person name="Artemov G.N."/>
            <person name="Peery A.N."/>
            <person name="Jiang X."/>
            <person name="Tu Z."/>
            <person name="Stegniy V.N."/>
            <person name="Sharakhova M.V."/>
            <person name="Sharakhov I.V."/>
        </authorList>
    </citation>
    <scope>NUCLEOTIDE SEQUENCE [LARGE SCALE GENOMIC DNA]</scope>
    <source>
        <strain evidence="2 3">ALBI9_A</strain>
    </source>
</reference>
<protein>
    <recommendedName>
        <fullName evidence="4">LisH domain-containing protein</fullName>
    </recommendedName>
</protein>
<dbReference type="EnsemblMetazoa" id="AALB006907-RA">
    <property type="protein sequence ID" value="AALB006907-PA"/>
    <property type="gene ID" value="AALB006907"/>
</dbReference>
<dbReference type="Proteomes" id="UP000069272">
    <property type="component" value="Chromosome X"/>
</dbReference>
<feature type="compositionally biased region" description="Polar residues" evidence="1">
    <location>
        <begin position="304"/>
        <end position="314"/>
    </location>
</feature>
<evidence type="ECO:0008006" key="4">
    <source>
        <dbReference type="Google" id="ProtNLM"/>
    </source>
</evidence>
<accession>A0A8W7JQM0</accession>
<reference evidence="2" key="2">
    <citation type="submission" date="2022-08" db="UniProtKB">
        <authorList>
            <consortium name="EnsemblMetazoa"/>
        </authorList>
    </citation>
    <scope>IDENTIFICATION</scope>
    <source>
        <strain evidence="2">STECLA/ALBI9_A</strain>
    </source>
</reference>
<dbReference type="RefSeq" id="XP_035782383.1">
    <property type="nucleotide sequence ID" value="XM_035926490.1"/>
</dbReference>
<feature type="compositionally biased region" description="Low complexity" evidence="1">
    <location>
        <begin position="963"/>
        <end position="1015"/>
    </location>
</feature>
<feature type="region of interest" description="Disordered" evidence="1">
    <location>
        <begin position="958"/>
        <end position="1027"/>
    </location>
</feature>
<evidence type="ECO:0000256" key="1">
    <source>
        <dbReference type="SAM" id="MobiDB-lite"/>
    </source>
</evidence>
<dbReference type="KEGG" id="aali:118461301"/>
<feature type="compositionally biased region" description="Basic and acidic residues" evidence="1">
    <location>
        <begin position="323"/>
        <end position="332"/>
    </location>
</feature>
<feature type="region of interest" description="Disordered" evidence="1">
    <location>
        <begin position="285"/>
        <end position="332"/>
    </location>
</feature>
<feature type="compositionally biased region" description="Polar residues" evidence="1">
    <location>
        <begin position="793"/>
        <end position="805"/>
    </location>
</feature>
<dbReference type="AlphaFoldDB" id="A0A8W7JQM0"/>
<feature type="region of interest" description="Disordered" evidence="1">
    <location>
        <begin position="787"/>
        <end position="812"/>
    </location>
</feature>
<proteinExistence type="predicted"/>
<evidence type="ECO:0000313" key="3">
    <source>
        <dbReference type="Proteomes" id="UP000069272"/>
    </source>
</evidence>
<feature type="compositionally biased region" description="Polar residues" evidence="1">
    <location>
        <begin position="748"/>
        <end position="759"/>
    </location>
</feature>
<dbReference type="GeneID" id="118461301"/>
<dbReference type="OrthoDB" id="7743243at2759"/>
<feature type="compositionally biased region" description="Basic and acidic residues" evidence="1">
    <location>
        <begin position="294"/>
        <end position="303"/>
    </location>
</feature>
<keyword evidence="3" id="KW-1185">Reference proteome</keyword>
<name>A0A8W7JQM0_ANOAL</name>
<feature type="region of interest" description="Disordered" evidence="1">
    <location>
        <begin position="730"/>
        <end position="759"/>
    </location>
</feature>
<organism evidence="2 3">
    <name type="scientific">Anopheles albimanus</name>
    <name type="common">New world malaria mosquito</name>
    <dbReference type="NCBI Taxonomy" id="7167"/>
    <lineage>
        <taxon>Eukaryota</taxon>
        <taxon>Metazoa</taxon>
        <taxon>Ecdysozoa</taxon>
        <taxon>Arthropoda</taxon>
        <taxon>Hexapoda</taxon>
        <taxon>Insecta</taxon>
        <taxon>Pterygota</taxon>
        <taxon>Neoptera</taxon>
        <taxon>Endopterygota</taxon>
        <taxon>Diptera</taxon>
        <taxon>Nematocera</taxon>
        <taxon>Culicoidea</taxon>
        <taxon>Culicidae</taxon>
        <taxon>Anophelinae</taxon>
        <taxon>Anopheles</taxon>
    </lineage>
</organism>
<feature type="region of interest" description="Disordered" evidence="1">
    <location>
        <begin position="549"/>
        <end position="583"/>
    </location>
</feature>
<feature type="region of interest" description="Disordered" evidence="1">
    <location>
        <begin position="847"/>
        <end position="871"/>
    </location>
</feature>
<sequence length="1027" mass="112494">MAAPIEVLLTDVARLVLAYLYDEKMDELANQFCQQNPLLEQERVELEASGRAVNYCVTTLPVLVQNLCEDHHRLQLLLEKYDQGYRFVQDPSMTLIDKIELLLVERIDKMFSVGSRMGSPSSSRDVECTEPYANQEVVHHPRSTNSAASDQLQQGMSVPVDENDICWLLPNRNESQSCSTTNTPVAGELEAISMMELVQVDGCSIEEEALVEPGQRYCYEVPEVWLTPDENELEPALTVEVSAEEPATALAKCGDDPEPTEYASTVDLGSLDANKTPMPTVEELHVKPQPMNERLSDNQDRQNTEVSETGEANEQQQQQKLQRCQEDVSVTKHTPPDKRVVIDLGLANIISVVAANTSPTLITSHRPTTVQSATTSRPAMAVRPIMVVQPSSLPLTSSSMQQMVSPTTKALVEKRTHVRRLVFDIPPMMPLKRMTLGTTAVFKGEELGIPADVCDGATETVATTTDTITMAPPNADTPKPKIVRRTAEQRAQDAAEWKRIRSVNISNFDMHLRTVIAEQEKRRQEVESKRLLALRLERKRDARAKQRALAAAGSNNRRKAATTKLKGTAGVTRKGQCSPPANAPILATPNTTQKQAAMIEAALASPIIMACAKLPPTDSNLPRQTFHQCLMVEASISTNDSANTSGWLPTVPPPCPVPQTPKPSRPQVITTMTPMLHLSNEDSDSPYKIDPVTDIPQTPRFRIPIQPPCSPPQELVATVEQHRRNLLGELDDPLQATLLPNPPRPKTPGSSENSNSTTSKIFETATSKTAPTEAEQTDSKHHHYRADQMNLPDDSSNKQTIISSPPSSPAQFRKLSAVPTVPEPAHPPMSPMENEREHNRLINSALRRKRKAEEAMRKATAKAADDGRIDHSTPMGFGSPKMYHVLLVGRAAASGGPVGARKRPKRYRRYKLEEDDPVMEVFNGESRFTIARSELAVHYEQRPAHEETLLSVSGASYAHDSVGSDSDSSSSSSSSSSSNSNSSKNTSNSNSSSSSNTSSSSSSSGYNNNSSNSYSRPAVVIEAEDAG</sequence>
<feature type="region of interest" description="Disordered" evidence="1">
    <location>
        <begin position="819"/>
        <end position="838"/>
    </location>
</feature>
<evidence type="ECO:0000313" key="2">
    <source>
        <dbReference type="EnsemblMetazoa" id="AALB006907-PA"/>
    </source>
</evidence>